<dbReference type="AlphaFoldDB" id="A0A7R9LKR6"/>
<evidence type="ECO:0000256" key="1">
    <source>
        <dbReference type="SAM" id="MobiDB-lite"/>
    </source>
</evidence>
<accession>A0A7R9LKR6</accession>
<name>A0A7R9LKR6_9ACAR</name>
<protein>
    <submittedName>
        <fullName evidence="2">Uncharacterized protein</fullName>
    </submittedName>
</protein>
<evidence type="ECO:0000313" key="2">
    <source>
        <dbReference type="EMBL" id="CAD7643504.1"/>
    </source>
</evidence>
<proteinExistence type="predicted"/>
<feature type="compositionally biased region" description="Low complexity" evidence="1">
    <location>
        <begin position="37"/>
        <end position="82"/>
    </location>
</feature>
<dbReference type="EMBL" id="OC916207">
    <property type="protein sequence ID" value="CAD7643504.1"/>
    <property type="molecule type" value="Genomic_DNA"/>
</dbReference>
<evidence type="ECO:0000313" key="3">
    <source>
        <dbReference type="Proteomes" id="UP000728032"/>
    </source>
</evidence>
<sequence length="176" mass="18874">MDCEKCIGVKGCAFWYCGSEGIGPKPLATTIPTIATTTDTSPSTITTTIHHSSTMLKSTTEQTTSTQHETSTTSKPTAPTSTELNPKDPETNRKLTGWTIAVKEWSTTGLTARFTTTPLTLCPYGSSGKGSAFGGQCNTSESEGVVDHWTDRTVHCNQTDSGVVFHIIISDFVVKY</sequence>
<dbReference type="Proteomes" id="UP000728032">
    <property type="component" value="Unassembled WGS sequence"/>
</dbReference>
<gene>
    <name evidence="2" type="ORF">ONB1V03_LOCUS4169</name>
</gene>
<dbReference type="EMBL" id="CAJPVJ010001382">
    <property type="protein sequence ID" value="CAG2164618.1"/>
    <property type="molecule type" value="Genomic_DNA"/>
</dbReference>
<reference evidence="2" key="1">
    <citation type="submission" date="2020-11" db="EMBL/GenBank/DDBJ databases">
        <authorList>
            <person name="Tran Van P."/>
        </authorList>
    </citation>
    <scope>NUCLEOTIDE SEQUENCE</scope>
</reference>
<feature type="region of interest" description="Disordered" evidence="1">
    <location>
        <begin position="37"/>
        <end position="92"/>
    </location>
</feature>
<keyword evidence="3" id="KW-1185">Reference proteome</keyword>
<organism evidence="2">
    <name type="scientific">Oppiella nova</name>
    <dbReference type="NCBI Taxonomy" id="334625"/>
    <lineage>
        <taxon>Eukaryota</taxon>
        <taxon>Metazoa</taxon>
        <taxon>Ecdysozoa</taxon>
        <taxon>Arthropoda</taxon>
        <taxon>Chelicerata</taxon>
        <taxon>Arachnida</taxon>
        <taxon>Acari</taxon>
        <taxon>Acariformes</taxon>
        <taxon>Sarcoptiformes</taxon>
        <taxon>Oribatida</taxon>
        <taxon>Brachypylina</taxon>
        <taxon>Oppioidea</taxon>
        <taxon>Oppiidae</taxon>
        <taxon>Oppiella</taxon>
    </lineage>
</organism>